<dbReference type="PROSITE" id="PS50181">
    <property type="entry name" value="FBOX"/>
    <property type="match status" value="1"/>
</dbReference>
<name>A0A7J0G478_9ERIC</name>
<dbReference type="Gene3D" id="1.20.1280.50">
    <property type="match status" value="1"/>
</dbReference>
<evidence type="ECO:0000313" key="3">
    <source>
        <dbReference type="Proteomes" id="UP000585474"/>
    </source>
</evidence>
<dbReference type="PANTHER" id="PTHR34223">
    <property type="entry name" value="OS11G0201299 PROTEIN"/>
    <property type="match status" value="1"/>
</dbReference>
<evidence type="ECO:0000259" key="1">
    <source>
        <dbReference type="PROSITE" id="PS50181"/>
    </source>
</evidence>
<dbReference type="InterPro" id="IPR036047">
    <property type="entry name" value="F-box-like_dom_sf"/>
</dbReference>
<dbReference type="OrthoDB" id="1715480at2759"/>
<reference evidence="2 3" key="1">
    <citation type="submission" date="2019-07" db="EMBL/GenBank/DDBJ databases">
        <title>De Novo Assembly of kiwifruit Actinidia rufa.</title>
        <authorList>
            <person name="Sugita-Konishi S."/>
            <person name="Sato K."/>
            <person name="Mori E."/>
            <person name="Abe Y."/>
            <person name="Kisaki G."/>
            <person name="Hamano K."/>
            <person name="Suezawa K."/>
            <person name="Otani M."/>
            <person name="Fukuda T."/>
            <person name="Manabe T."/>
            <person name="Gomi K."/>
            <person name="Tabuchi M."/>
            <person name="Akimitsu K."/>
            <person name="Kataoka I."/>
        </authorList>
    </citation>
    <scope>NUCLEOTIDE SEQUENCE [LARGE SCALE GENOMIC DNA]</scope>
    <source>
        <strain evidence="3">cv. Fuchu</strain>
    </source>
</reference>
<feature type="domain" description="F-box" evidence="1">
    <location>
        <begin position="8"/>
        <end position="61"/>
    </location>
</feature>
<gene>
    <name evidence="2" type="ORF">Acr_17g0011780</name>
</gene>
<dbReference type="SUPFAM" id="SSF81383">
    <property type="entry name" value="F-box domain"/>
    <property type="match status" value="1"/>
</dbReference>
<organism evidence="2 3">
    <name type="scientific">Actinidia rufa</name>
    <dbReference type="NCBI Taxonomy" id="165716"/>
    <lineage>
        <taxon>Eukaryota</taxon>
        <taxon>Viridiplantae</taxon>
        <taxon>Streptophyta</taxon>
        <taxon>Embryophyta</taxon>
        <taxon>Tracheophyta</taxon>
        <taxon>Spermatophyta</taxon>
        <taxon>Magnoliopsida</taxon>
        <taxon>eudicotyledons</taxon>
        <taxon>Gunneridae</taxon>
        <taxon>Pentapetalae</taxon>
        <taxon>asterids</taxon>
        <taxon>Ericales</taxon>
        <taxon>Actinidiaceae</taxon>
        <taxon>Actinidia</taxon>
    </lineage>
</organism>
<dbReference type="PANTHER" id="PTHR34223:SF51">
    <property type="entry name" value="OS06G0556300 PROTEIN"/>
    <property type="match status" value="1"/>
</dbReference>
<keyword evidence="3" id="KW-1185">Reference proteome</keyword>
<comment type="caution">
    <text evidence="2">The sequence shown here is derived from an EMBL/GenBank/DDBJ whole genome shotgun (WGS) entry which is preliminary data.</text>
</comment>
<dbReference type="InterPro" id="IPR053197">
    <property type="entry name" value="F-box_SCFL_complex_component"/>
</dbReference>
<dbReference type="AlphaFoldDB" id="A0A7J0G478"/>
<dbReference type="Proteomes" id="UP000585474">
    <property type="component" value="Unassembled WGS sequence"/>
</dbReference>
<accession>A0A7J0G478</accession>
<sequence length="220" mass="25580">MAQPVPNRDRFLDVPEPVIHHIMSFLPPKDVTCISVLSKTWLRLRNSFPIIDISQATFLRALPDALSFNEKRELFSDHLLNTIQRPERRTNIHKFKLQVNLVGLSELDQEVYHRAIELVVERNVERIELDFFHIKDKFFDLPTCVYSAKLATSLVLNRCNVKVEELLLGCPLIEELVLRDAKGLEQVKNFKPETRETRVGRLLRIAERRCGHVQSSIFSI</sequence>
<protein>
    <recommendedName>
        <fullName evidence="1">F-box domain-containing protein</fullName>
    </recommendedName>
</protein>
<dbReference type="InterPro" id="IPR001810">
    <property type="entry name" value="F-box_dom"/>
</dbReference>
<dbReference type="EMBL" id="BJWL01000017">
    <property type="protein sequence ID" value="GFZ05606.1"/>
    <property type="molecule type" value="Genomic_DNA"/>
</dbReference>
<dbReference type="Pfam" id="PF00646">
    <property type="entry name" value="F-box"/>
    <property type="match status" value="1"/>
</dbReference>
<proteinExistence type="predicted"/>
<evidence type="ECO:0000313" key="2">
    <source>
        <dbReference type="EMBL" id="GFZ05606.1"/>
    </source>
</evidence>